<dbReference type="Pfam" id="PF00989">
    <property type="entry name" value="PAS"/>
    <property type="match status" value="1"/>
</dbReference>
<keyword evidence="4" id="KW-0808">Transferase</keyword>
<evidence type="ECO:0000259" key="9">
    <source>
        <dbReference type="PROSITE" id="PS50113"/>
    </source>
</evidence>
<dbReference type="InterPro" id="IPR013656">
    <property type="entry name" value="PAS_4"/>
</dbReference>
<dbReference type="GO" id="GO:0009927">
    <property type="term" value="F:histidine phosphotransfer kinase activity"/>
    <property type="evidence" value="ECO:0007669"/>
    <property type="project" value="TreeGrafter"/>
</dbReference>
<dbReference type="CDD" id="cd17546">
    <property type="entry name" value="REC_hyHK_CKI1_RcsC-like"/>
    <property type="match status" value="1"/>
</dbReference>
<dbReference type="PROSITE" id="PS50113">
    <property type="entry name" value="PAC"/>
    <property type="match status" value="2"/>
</dbReference>
<feature type="domain" description="Histidine kinase" evidence="7">
    <location>
        <begin position="578"/>
        <end position="802"/>
    </location>
</feature>
<dbReference type="Gene3D" id="3.30.450.40">
    <property type="match status" value="1"/>
</dbReference>
<dbReference type="Gene3D" id="1.10.287.130">
    <property type="match status" value="1"/>
</dbReference>
<dbReference type="InterPro" id="IPR005467">
    <property type="entry name" value="His_kinase_dom"/>
</dbReference>
<dbReference type="Gene3D" id="3.30.450.20">
    <property type="entry name" value="PAS domain"/>
    <property type="match status" value="2"/>
</dbReference>
<dbReference type="NCBIfam" id="TIGR00229">
    <property type="entry name" value="sensory_box"/>
    <property type="match status" value="2"/>
</dbReference>
<evidence type="ECO:0000259" key="8">
    <source>
        <dbReference type="PROSITE" id="PS50110"/>
    </source>
</evidence>
<dbReference type="PRINTS" id="PR00344">
    <property type="entry name" value="BCTRLSENSOR"/>
</dbReference>
<dbReference type="CDD" id="cd16922">
    <property type="entry name" value="HATPase_EvgS-ArcB-TorS-like"/>
    <property type="match status" value="1"/>
</dbReference>
<keyword evidence="5 10" id="KW-0418">Kinase</keyword>
<keyword evidence="6" id="KW-0175">Coiled coil</keyword>
<dbReference type="InterPro" id="IPR035965">
    <property type="entry name" value="PAS-like_dom_sf"/>
</dbReference>
<dbReference type="InterPro" id="IPR001789">
    <property type="entry name" value="Sig_transdc_resp-reg_receiver"/>
</dbReference>
<evidence type="ECO:0000256" key="2">
    <source>
        <dbReference type="ARBA" id="ARBA00012438"/>
    </source>
</evidence>
<dbReference type="SMART" id="SM00388">
    <property type="entry name" value="HisKA"/>
    <property type="match status" value="1"/>
</dbReference>
<dbReference type="GO" id="GO:0000155">
    <property type="term" value="F:phosphorelay sensor kinase activity"/>
    <property type="evidence" value="ECO:0007669"/>
    <property type="project" value="InterPro"/>
</dbReference>
<dbReference type="CDD" id="cd00082">
    <property type="entry name" value="HisKA"/>
    <property type="match status" value="1"/>
</dbReference>
<feature type="domain" description="PAC" evidence="9">
    <location>
        <begin position="345"/>
        <end position="400"/>
    </location>
</feature>
<accession>A0A3B0T7U6</accession>
<evidence type="ECO:0000256" key="4">
    <source>
        <dbReference type="ARBA" id="ARBA00022679"/>
    </source>
</evidence>
<dbReference type="SMART" id="SM00448">
    <property type="entry name" value="REC"/>
    <property type="match status" value="2"/>
</dbReference>
<dbReference type="Pfam" id="PF00072">
    <property type="entry name" value="Response_reg"/>
    <property type="match status" value="2"/>
</dbReference>
<evidence type="ECO:0000259" key="7">
    <source>
        <dbReference type="PROSITE" id="PS50109"/>
    </source>
</evidence>
<dbReference type="SUPFAM" id="SSF55785">
    <property type="entry name" value="PYP-like sensor domain (PAS domain)"/>
    <property type="match status" value="2"/>
</dbReference>
<feature type="domain" description="Response regulatory" evidence="8">
    <location>
        <begin position="824"/>
        <end position="939"/>
    </location>
</feature>
<dbReference type="InterPro" id="IPR036097">
    <property type="entry name" value="HisK_dim/P_sf"/>
</dbReference>
<dbReference type="InterPro" id="IPR000014">
    <property type="entry name" value="PAS"/>
</dbReference>
<dbReference type="InterPro" id="IPR001610">
    <property type="entry name" value="PAC"/>
</dbReference>
<keyword evidence="3" id="KW-0597">Phosphoprotein</keyword>
<dbReference type="AlphaFoldDB" id="A0A3B0T7U6"/>
<dbReference type="InterPro" id="IPR000700">
    <property type="entry name" value="PAS-assoc_C"/>
</dbReference>
<feature type="domain" description="PAC" evidence="9">
    <location>
        <begin position="224"/>
        <end position="275"/>
    </location>
</feature>
<organism evidence="10">
    <name type="scientific">hydrothermal vent metagenome</name>
    <dbReference type="NCBI Taxonomy" id="652676"/>
    <lineage>
        <taxon>unclassified sequences</taxon>
        <taxon>metagenomes</taxon>
        <taxon>ecological metagenomes</taxon>
    </lineage>
</organism>
<dbReference type="InterPro" id="IPR003661">
    <property type="entry name" value="HisK_dim/P_dom"/>
</dbReference>
<dbReference type="SMART" id="SM00091">
    <property type="entry name" value="PAS"/>
    <property type="match status" value="2"/>
</dbReference>
<dbReference type="SUPFAM" id="SSF55874">
    <property type="entry name" value="ATPase domain of HSP90 chaperone/DNA topoisomerase II/histidine kinase"/>
    <property type="match status" value="1"/>
</dbReference>
<dbReference type="InterPro" id="IPR003018">
    <property type="entry name" value="GAF"/>
</dbReference>
<dbReference type="Pfam" id="PF00512">
    <property type="entry name" value="HisKA"/>
    <property type="match status" value="1"/>
</dbReference>
<dbReference type="SMART" id="SM00065">
    <property type="entry name" value="GAF"/>
    <property type="match status" value="1"/>
</dbReference>
<dbReference type="InterPro" id="IPR029016">
    <property type="entry name" value="GAF-like_dom_sf"/>
</dbReference>
<dbReference type="Pfam" id="PF13185">
    <property type="entry name" value="GAF_2"/>
    <property type="match status" value="1"/>
</dbReference>
<dbReference type="SUPFAM" id="SSF55781">
    <property type="entry name" value="GAF domain-like"/>
    <property type="match status" value="1"/>
</dbReference>
<reference evidence="10" key="1">
    <citation type="submission" date="2018-06" db="EMBL/GenBank/DDBJ databases">
        <authorList>
            <person name="Zhirakovskaya E."/>
        </authorList>
    </citation>
    <scope>NUCLEOTIDE SEQUENCE</scope>
</reference>
<feature type="coiled-coil region" evidence="6">
    <location>
        <begin position="121"/>
        <end position="166"/>
    </location>
</feature>
<proteinExistence type="predicted"/>
<dbReference type="CDD" id="cd00130">
    <property type="entry name" value="PAS"/>
    <property type="match status" value="1"/>
</dbReference>
<dbReference type="FunFam" id="3.30.565.10:FF:000010">
    <property type="entry name" value="Sensor histidine kinase RcsC"/>
    <property type="match status" value="1"/>
</dbReference>
<dbReference type="PANTHER" id="PTHR43047">
    <property type="entry name" value="TWO-COMPONENT HISTIDINE PROTEIN KINASE"/>
    <property type="match status" value="1"/>
</dbReference>
<dbReference type="SMART" id="SM00387">
    <property type="entry name" value="HATPase_c"/>
    <property type="match status" value="1"/>
</dbReference>
<dbReference type="InterPro" id="IPR011006">
    <property type="entry name" value="CheY-like_superfamily"/>
</dbReference>
<evidence type="ECO:0000256" key="3">
    <source>
        <dbReference type="ARBA" id="ARBA00022553"/>
    </source>
</evidence>
<dbReference type="Pfam" id="PF08448">
    <property type="entry name" value="PAS_4"/>
    <property type="match status" value="1"/>
</dbReference>
<dbReference type="GO" id="GO:0005886">
    <property type="term" value="C:plasma membrane"/>
    <property type="evidence" value="ECO:0007669"/>
    <property type="project" value="TreeGrafter"/>
</dbReference>
<dbReference type="PROSITE" id="PS50109">
    <property type="entry name" value="HIS_KIN"/>
    <property type="match status" value="1"/>
</dbReference>
<name>A0A3B0T7U6_9ZZZZ</name>
<protein>
    <recommendedName>
        <fullName evidence="2">histidine kinase</fullName>
        <ecNumber evidence="2">2.7.13.3</ecNumber>
    </recommendedName>
</protein>
<dbReference type="InterPro" id="IPR013767">
    <property type="entry name" value="PAS_fold"/>
</dbReference>
<dbReference type="Gene3D" id="3.40.50.2300">
    <property type="match status" value="2"/>
</dbReference>
<dbReference type="SMART" id="SM00086">
    <property type="entry name" value="PAC"/>
    <property type="match status" value="2"/>
</dbReference>
<dbReference type="InterPro" id="IPR004358">
    <property type="entry name" value="Sig_transdc_His_kin-like_C"/>
</dbReference>
<evidence type="ECO:0000256" key="6">
    <source>
        <dbReference type="SAM" id="Coils"/>
    </source>
</evidence>
<dbReference type="SUPFAM" id="SSF47384">
    <property type="entry name" value="Homodimeric domain of signal transducing histidine kinase"/>
    <property type="match status" value="1"/>
</dbReference>
<dbReference type="InterPro" id="IPR036890">
    <property type="entry name" value="HATPase_C_sf"/>
</dbReference>
<sequence length="947" mass="105925">MDKILLIDDQKDNLAAIKAVIRNNIPDCKVLTALSGKEGLRIAKEEQPGTILLDIIMPQMDGYEVCKRLKEEESTQHIPVVMITAVKTDAESRIKGLNTGADAFLSKPIDPAELSAQVNVMLRIKEAEDKLRAKKELLEKETIEKIKELEESKEKYRNLVEQANDGICIIQEGIIKFANLRLARMWGGTLDEIIGSLFINYIHPGQASRIADLYKQCSAGKKNQSMSETILRRKDGSKLYVELNASIASYQGKPADLVIIHDITERKKAEEALRENEQFMTSLFESVQDGISVLKPDMTIRHVNGIMNKRYKGKLPLEGKKCYEAYHNADKPCDPCPTLRCLESGNSEWNVVPGLAGSSMEWVELFSYPIKDPNSDKVTGVVDFVRDITERKRAEQIQKVLYNISHAVSTTDNLKKLISRIQKELGTIIDTTNFYVALYDHKTDTLSLPFFADEKDELTSLPAGKTLTKYVITTQRPLLATKERKKELEKSGDIERFGTDSEIWLGVPLKIEGEVTGVLAVQSYTNKSAYDESDMKMLEFIAGQIGISINRKKAEQGLINALEKATESDRLKSAFLATMSHELRTPLNAIIGFSDIINENLPINDIIEFNKTINASGNHLLSIVNDLFDITLIESGEIKIVKENFKLLTILNDVQNIIKAEQQKTNKGNIALNLVTPPEGEGLIINTDPSRLKQILINLLKNALKFTHEGHINYGYNIEAGHGKPVLKFYIEDTGIGIPEDKQGLIFDIFRQVEDSYTSTYGGTGIGLSISKKLAELLGGSIWLESEVGEGSTFYFEIPLNEFKGVSKPIIKEAGKDYSLNERTILIVEDVKISFEFLKIVLERSGINIIWAKNGEEAIKLCKENTSIDLVLMDINMPVMNGYEATKRIKEFRPSLPIIAQTAYAIAGDREKSLKAGCNDYIAKPIKKDKLLVIIGKYLTNKAVVLN</sequence>
<dbReference type="Pfam" id="PF02518">
    <property type="entry name" value="HATPase_c"/>
    <property type="match status" value="1"/>
</dbReference>
<gene>
    <name evidence="10" type="ORF">MNBD_BACTEROID01-1353</name>
</gene>
<dbReference type="EMBL" id="UOEP01000037">
    <property type="protein sequence ID" value="VAW14495.1"/>
    <property type="molecule type" value="Genomic_DNA"/>
</dbReference>
<dbReference type="SUPFAM" id="SSF52172">
    <property type="entry name" value="CheY-like"/>
    <property type="match status" value="2"/>
</dbReference>
<evidence type="ECO:0000313" key="10">
    <source>
        <dbReference type="EMBL" id="VAW14495.1"/>
    </source>
</evidence>
<evidence type="ECO:0000256" key="5">
    <source>
        <dbReference type="ARBA" id="ARBA00022777"/>
    </source>
</evidence>
<evidence type="ECO:0000256" key="1">
    <source>
        <dbReference type="ARBA" id="ARBA00000085"/>
    </source>
</evidence>
<dbReference type="EC" id="2.7.13.3" evidence="2"/>
<dbReference type="Gene3D" id="3.30.565.10">
    <property type="entry name" value="Histidine kinase-like ATPase, C-terminal domain"/>
    <property type="match status" value="1"/>
</dbReference>
<feature type="domain" description="Response regulatory" evidence="8">
    <location>
        <begin position="3"/>
        <end position="122"/>
    </location>
</feature>
<dbReference type="PANTHER" id="PTHR43047:SF72">
    <property type="entry name" value="OSMOSENSING HISTIDINE PROTEIN KINASE SLN1"/>
    <property type="match status" value="1"/>
</dbReference>
<dbReference type="InterPro" id="IPR003594">
    <property type="entry name" value="HATPase_dom"/>
</dbReference>
<dbReference type="PROSITE" id="PS50110">
    <property type="entry name" value="RESPONSE_REGULATORY"/>
    <property type="match status" value="2"/>
</dbReference>
<comment type="catalytic activity">
    <reaction evidence="1">
        <text>ATP + protein L-histidine = ADP + protein N-phospho-L-histidine.</text>
        <dbReference type="EC" id="2.7.13.3"/>
    </reaction>
</comment>